<comment type="caution">
    <text evidence="2">The sequence shown here is derived from an EMBL/GenBank/DDBJ whole genome shotgun (WGS) entry which is preliminary data.</text>
</comment>
<dbReference type="InterPro" id="IPR016181">
    <property type="entry name" value="Acyl_CoA_acyltransferase"/>
</dbReference>
<proteinExistence type="predicted"/>
<dbReference type="AlphaFoldDB" id="A0AB38I359"/>
<evidence type="ECO:0000259" key="1">
    <source>
        <dbReference type="Pfam" id="PF13673"/>
    </source>
</evidence>
<dbReference type="EMBL" id="SIMR01000001">
    <property type="protein sequence ID" value="TBC15060.1"/>
    <property type="molecule type" value="Genomic_DNA"/>
</dbReference>
<feature type="domain" description="N-acetyltransferase" evidence="1">
    <location>
        <begin position="2"/>
        <end position="41"/>
    </location>
</feature>
<dbReference type="SUPFAM" id="SSF55729">
    <property type="entry name" value="Acyl-CoA N-acyltransferases (Nat)"/>
    <property type="match status" value="1"/>
</dbReference>
<dbReference type="GO" id="GO:0016747">
    <property type="term" value="F:acyltransferase activity, transferring groups other than amino-acyl groups"/>
    <property type="evidence" value="ECO:0007669"/>
    <property type="project" value="InterPro"/>
</dbReference>
<sequence length="55" mass="5973">MLMAGLEKFASQHGVERLVVNAARDAVEFYGALGWSVVEAGGEDPVLTKELRTRP</sequence>
<evidence type="ECO:0000313" key="2">
    <source>
        <dbReference type="EMBL" id="TBC15060.1"/>
    </source>
</evidence>
<reference evidence="2 3" key="1">
    <citation type="submission" date="2019-02" db="EMBL/GenBank/DDBJ databases">
        <title>The genomic architecture of introgression among sibling species of bacteria.</title>
        <authorList>
            <person name="Cavassim M.I.A."/>
            <person name="Moeskjaer S."/>
            <person name="Moslemi C."/>
            <person name="Fields B."/>
            <person name="Bachmann A."/>
            <person name="Vilhjalmsson B."/>
            <person name="Schierup M.H."/>
            <person name="Young J.P.W."/>
            <person name="Andersen S.U."/>
        </authorList>
    </citation>
    <scope>NUCLEOTIDE SEQUENCE [LARGE SCALE GENOMIC DNA]</scope>
    <source>
        <strain evidence="2 3">SM92</strain>
    </source>
</reference>
<dbReference type="Pfam" id="PF13673">
    <property type="entry name" value="Acetyltransf_10"/>
    <property type="match status" value="1"/>
</dbReference>
<accession>A0AB38I359</accession>
<dbReference type="Gene3D" id="3.40.630.30">
    <property type="match status" value="1"/>
</dbReference>
<name>A0AB38I359_9HYPH</name>
<gene>
    <name evidence="2" type="ORF">ELH40_09055</name>
</gene>
<organism evidence="2 3">
    <name type="scientific">Rhizobium ruizarguesonis</name>
    <dbReference type="NCBI Taxonomy" id="2081791"/>
    <lineage>
        <taxon>Bacteria</taxon>
        <taxon>Pseudomonadati</taxon>
        <taxon>Pseudomonadota</taxon>
        <taxon>Alphaproteobacteria</taxon>
        <taxon>Hyphomicrobiales</taxon>
        <taxon>Rhizobiaceae</taxon>
        <taxon>Rhizobium/Agrobacterium group</taxon>
        <taxon>Rhizobium</taxon>
    </lineage>
</organism>
<dbReference type="Proteomes" id="UP000294215">
    <property type="component" value="Unassembled WGS sequence"/>
</dbReference>
<protein>
    <submittedName>
        <fullName evidence="2">GNAT family N-acetyltransferase</fullName>
    </submittedName>
</protein>
<evidence type="ECO:0000313" key="3">
    <source>
        <dbReference type="Proteomes" id="UP000294215"/>
    </source>
</evidence>
<dbReference type="InterPro" id="IPR000182">
    <property type="entry name" value="GNAT_dom"/>
</dbReference>